<keyword evidence="2" id="KW-0418">Kinase</keyword>
<dbReference type="Pfam" id="PF00294">
    <property type="entry name" value="PfkB"/>
    <property type="match status" value="1"/>
</dbReference>
<dbReference type="GO" id="GO:0033786">
    <property type="term" value="F:heptose-1-phosphate adenylyltransferase activity"/>
    <property type="evidence" value="ECO:0007669"/>
    <property type="project" value="TreeGrafter"/>
</dbReference>
<accession>A0A381PPL8</accession>
<reference evidence="4" key="1">
    <citation type="submission" date="2018-05" db="EMBL/GenBank/DDBJ databases">
        <authorList>
            <person name="Lanie J.A."/>
            <person name="Ng W.-L."/>
            <person name="Kazmierczak K.M."/>
            <person name="Andrzejewski T.M."/>
            <person name="Davidsen T.M."/>
            <person name="Wayne K.J."/>
            <person name="Tettelin H."/>
            <person name="Glass J.I."/>
            <person name="Rusch D."/>
            <person name="Podicherti R."/>
            <person name="Tsui H.-C.T."/>
            <person name="Winkler M.E."/>
        </authorList>
    </citation>
    <scope>NUCLEOTIDE SEQUENCE</scope>
</reference>
<dbReference type="EMBL" id="UINC01001049">
    <property type="protein sequence ID" value="SUZ68962.1"/>
    <property type="molecule type" value="Genomic_DNA"/>
</dbReference>
<dbReference type="InterPro" id="IPR011611">
    <property type="entry name" value="PfkB_dom"/>
</dbReference>
<evidence type="ECO:0000259" key="3">
    <source>
        <dbReference type="Pfam" id="PF00294"/>
    </source>
</evidence>
<sequence>MNILVIGDAMLDSYLWGDAERISPEAPVPVVNVRSSSSNPGGAGNVVANLRALGSSAALLAVVGDDKEGTQLKSLLRESGADISMILTDPSRPTTVKTRIIAHNQQVVRTDWEDDTVITDELRGKLQDSIEREISSFDGVIIENYDKGLMDGKIIADIMKLCKESEVPVYVDPKAKDFFAFEGAKLIKPNAPEVAQAAGTELNDDNMDEIGVSLRDRLACEMLLITRGAEGMSLFDNSGHHLIPTRARAVHDVSGAGDTVISTFSLSHLSGATPTEAAEIANFAAGRVCEEVGVVPITLEKLYEIIAGHEA</sequence>
<dbReference type="Gene3D" id="3.40.1190.20">
    <property type="match status" value="1"/>
</dbReference>
<keyword evidence="1" id="KW-0808">Transferase</keyword>
<dbReference type="GO" id="GO:0016773">
    <property type="term" value="F:phosphotransferase activity, alcohol group as acceptor"/>
    <property type="evidence" value="ECO:0007669"/>
    <property type="project" value="InterPro"/>
</dbReference>
<dbReference type="GO" id="GO:0005829">
    <property type="term" value="C:cytosol"/>
    <property type="evidence" value="ECO:0007669"/>
    <property type="project" value="TreeGrafter"/>
</dbReference>
<dbReference type="NCBIfam" id="TIGR02198">
    <property type="entry name" value="rfaE_dom_I"/>
    <property type="match status" value="1"/>
</dbReference>
<dbReference type="InterPro" id="IPR029056">
    <property type="entry name" value="Ribokinase-like"/>
</dbReference>
<dbReference type="SUPFAM" id="SSF53613">
    <property type="entry name" value="Ribokinase-like"/>
    <property type="match status" value="1"/>
</dbReference>
<evidence type="ECO:0000313" key="4">
    <source>
        <dbReference type="EMBL" id="SUZ68962.1"/>
    </source>
</evidence>
<dbReference type="AlphaFoldDB" id="A0A381PPL8"/>
<dbReference type="InterPro" id="IPR011913">
    <property type="entry name" value="RfaE_dom_I"/>
</dbReference>
<name>A0A381PPL8_9ZZZZ</name>
<proteinExistence type="predicted"/>
<dbReference type="GO" id="GO:0033785">
    <property type="term" value="F:heptose 7-phosphate kinase activity"/>
    <property type="evidence" value="ECO:0007669"/>
    <property type="project" value="TreeGrafter"/>
</dbReference>
<gene>
    <name evidence="4" type="ORF">METZ01_LOCUS21816</name>
</gene>
<organism evidence="4">
    <name type="scientific">marine metagenome</name>
    <dbReference type="NCBI Taxonomy" id="408172"/>
    <lineage>
        <taxon>unclassified sequences</taxon>
        <taxon>metagenomes</taxon>
        <taxon>ecological metagenomes</taxon>
    </lineage>
</organism>
<dbReference type="CDD" id="cd01172">
    <property type="entry name" value="RfaE_like"/>
    <property type="match status" value="1"/>
</dbReference>
<dbReference type="PANTHER" id="PTHR46969:SF1">
    <property type="entry name" value="BIFUNCTIONAL PROTEIN HLDE"/>
    <property type="match status" value="1"/>
</dbReference>
<feature type="domain" description="Carbohydrate kinase PfkB" evidence="3">
    <location>
        <begin position="2"/>
        <end position="295"/>
    </location>
</feature>
<protein>
    <recommendedName>
        <fullName evidence="3">Carbohydrate kinase PfkB domain-containing protein</fullName>
    </recommendedName>
</protein>
<evidence type="ECO:0000256" key="2">
    <source>
        <dbReference type="ARBA" id="ARBA00022777"/>
    </source>
</evidence>
<dbReference type="PANTHER" id="PTHR46969">
    <property type="entry name" value="BIFUNCTIONAL PROTEIN HLDE"/>
    <property type="match status" value="1"/>
</dbReference>
<evidence type="ECO:0000256" key="1">
    <source>
        <dbReference type="ARBA" id="ARBA00022679"/>
    </source>
</evidence>